<evidence type="ECO:0000259" key="6">
    <source>
        <dbReference type="Pfam" id="PF04069"/>
    </source>
</evidence>
<dbReference type="CDD" id="cd13639">
    <property type="entry name" value="PBP2_OpuAC_like"/>
    <property type="match status" value="1"/>
</dbReference>
<name>A0ABV9NTW1_9BACI</name>
<dbReference type="Gene3D" id="3.10.105.10">
    <property type="entry name" value="Dipeptide-binding Protein, Domain 3"/>
    <property type="match status" value="2"/>
</dbReference>
<proteinExistence type="predicted"/>
<dbReference type="PANTHER" id="PTHR47737">
    <property type="entry name" value="GLYCINE BETAINE/PROLINE BETAINE TRANSPORT SYSTEM PERMEASE PROTEIN PROW"/>
    <property type="match status" value="1"/>
</dbReference>
<accession>A0ABV9NTW1</accession>
<evidence type="ECO:0000256" key="3">
    <source>
        <dbReference type="ARBA" id="ARBA00022475"/>
    </source>
</evidence>
<keyword evidence="2" id="KW-0813">Transport</keyword>
<dbReference type="PANTHER" id="PTHR47737:SF1">
    <property type="entry name" value="GLYCINE BETAINE_PROLINE BETAINE TRANSPORT SYSTEM PERMEASE PROTEIN PROW"/>
    <property type="match status" value="1"/>
</dbReference>
<feature type="domain" description="ABC-type glycine betaine transport system substrate-binding" evidence="6">
    <location>
        <begin position="40"/>
        <end position="282"/>
    </location>
</feature>
<feature type="chain" id="PRO_5047146317" evidence="5">
    <location>
        <begin position="20"/>
        <end position="293"/>
    </location>
</feature>
<dbReference type="Gene3D" id="3.40.190.100">
    <property type="entry name" value="Glycine betaine-binding periplasmic protein, domain 2"/>
    <property type="match status" value="1"/>
</dbReference>
<gene>
    <name evidence="7" type="ORF">ACFO4L_06985</name>
</gene>
<evidence type="ECO:0000256" key="5">
    <source>
        <dbReference type="SAM" id="SignalP"/>
    </source>
</evidence>
<sequence length="293" mass="33103">MKKATILTGTALASVMLLAACGDNDGNTNEEAAQEGGGGSIELGYNNWTENIAITNMWKLLLEEQGYDVEITMSEKSPIWVGVANGDLDAALEVWLPTTDEPLYEEHGDNLELSETTWFEGTGLGLAVPEYVDIDSIDELNDNVDMFDGEIVGIDAGASLTRLTEDVVEDYDLDYELLVSSEPAMISELDTAYNNEEPVLITMWNPHWAFSDYDIKYLEDPQGVYGDPEDIYYMTREGFHEEHPEVIEWWDNWEMDDDTLGELMSYINDMDDEVEGAKAWIDDNRDMVEEWIQ</sequence>
<dbReference type="EMBL" id="JBHSGK010000005">
    <property type="protein sequence ID" value="MFC4736326.1"/>
    <property type="molecule type" value="Genomic_DNA"/>
</dbReference>
<keyword evidence="8" id="KW-1185">Reference proteome</keyword>
<comment type="subcellular location">
    <subcellularLocation>
        <location evidence="1">Cell membrane</location>
    </subcellularLocation>
</comment>
<evidence type="ECO:0000313" key="8">
    <source>
        <dbReference type="Proteomes" id="UP001595896"/>
    </source>
</evidence>
<reference evidence="8" key="1">
    <citation type="journal article" date="2019" name="Int. J. Syst. Evol. Microbiol.">
        <title>The Global Catalogue of Microorganisms (GCM) 10K type strain sequencing project: providing services to taxonomists for standard genome sequencing and annotation.</title>
        <authorList>
            <consortium name="The Broad Institute Genomics Platform"/>
            <consortium name="The Broad Institute Genome Sequencing Center for Infectious Disease"/>
            <person name="Wu L."/>
            <person name="Ma J."/>
        </authorList>
    </citation>
    <scope>NUCLEOTIDE SEQUENCE [LARGE SCALE GENOMIC DNA]</scope>
    <source>
        <strain evidence="8">JCM 12165</strain>
    </source>
</reference>
<evidence type="ECO:0000313" key="7">
    <source>
        <dbReference type="EMBL" id="MFC4736326.1"/>
    </source>
</evidence>
<keyword evidence="3" id="KW-1003">Cell membrane</keyword>
<feature type="signal peptide" evidence="5">
    <location>
        <begin position="1"/>
        <end position="19"/>
    </location>
</feature>
<dbReference type="InterPro" id="IPR007210">
    <property type="entry name" value="ABC_Gly_betaine_transp_sub-bd"/>
</dbReference>
<dbReference type="Proteomes" id="UP001595896">
    <property type="component" value="Unassembled WGS sequence"/>
</dbReference>
<dbReference type="RefSeq" id="WP_377908976.1">
    <property type="nucleotide sequence ID" value="NZ_JBHSGK010000005.1"/>
</dbReference>
<dbReference type="PROSITE" id="PS51257">
    <property type="entry name" value="PROKAR_LIPOPROTEIN"/>
    <property type="match status" value="1"/>
</dbReference>
<evidence type="ECO:0000256" key="1">
    <source>
        <dbReference type="ARBA" id="ARBA00004236"/>
    </source>
</evidence>
<comment type="caution">
    <text evidence="7">The sequence shown here is derived from an EMBL/GenBank/DDBJ whole genome shotgun (WGS) entry which is preliminary data.</text>
</comment>
<keyword evidence="4" id="KW-0472">Membrane</keyword>
<evidence type="ECO:0000256" key="2">
    <source>
        <dbReference type="ARBA" id="ARBA00022448"/>
    </source>
</evidence>
<organism evidence="7 8">
    <name type="scientific">Bacillus daqingensis</name>
    <dbReference type="NCBI Taxonomy" id="872396"/>
    <lineage>
        <taxon>Bacteria</taxon>
        <taxon>Bacillati</taxon>
        <taxon>Bacillota</taxon>
        <taxon>Bacilli</taxon>
        <taxon>Bacillales</taxon>
        <taxon>Bacillaceae</taxon>
        <taxon>Bacillus</taxon>
    </lineage>
</organism>
<dbReference type="SUPFAM" id="SSF53850">
    <property type="entry name" value="Periplasmic binding protein-like II"/>
    <property type="match status" value="1"/>
</dbReference>
<dbReference type="Pfam" id="PF04069">
    <property type="entry name" value="OpuAC"/>
    <property type="match status" value="1"/>
</dbReference>
<keyword evidence="5" id="KW-0732">Signal</keyword>
<protein>
    <submittedName>
        <fullName evidence="7">Glycine betaine ABC transporter substrate-binding protein</fullName>
    </submittedName>
</protein>
<evidence type="ECO:0000256" key="4">
    <source>
        <dbReference type="ARBA" id="ARBA00023136"/>
    </source>
</evidence>